<accession>A0A9P0G968</accession>
<dbReference type="FunFam" id="3.20.20.100:FF:000006">
    <property type="entry name" value="Aldo-keto reductase family 1 member A1"/>
    <property type="match status" value="1"/>
</dbReference>
<name>A0A9P0G968_9CUCU</name>
<evidence type="ECO:0000256" key="3">
    <source>
        <dbReference type="ARBA" id="ARBA00023002"/>
    </source>
</evidence>
<evidence type="ECO:0000256" key="2">
    <source>
        <dbReference type="ARBA" id="ARBA00022857"/>
    </source>
</evidence>
<evidence type="ECO:0000256" key="5">
    <source>
        <dbReference type="PIRSR" id="PIRSR000097-2"/>
    </source>
</evidence>
<sequence>MVNVTFKKMPEGQKMPAIGLGTWMSTNEEELVSALDAALEAGYRHIDTAAVYFNEALIGKVLNKWLSSGKIKREELFVTTKLPIAGMHPDRVELFIKQSLEDLQLDYLDLYLIHFPVGTNYVGSVVTPPDQIQVETNDHLEIWKKMEEQVDAGRTKAIGLSNFNQRQIERILENCRIPPVCLQVELHASLQQKELVEFCHKNNLIVVAYSPLGNPGYNKFLESVGQDGKELPNNLQNPIVQNIAKKHNKSPGQILLRFLIEKNIVPIPKSVTPKRIEENLNVFDFSLDEEDLEQLEGLEKGEEARICDFKFFPPLRESPEFPFPL</sequence>
<dbReference type="PIRSF" id="PIRSF000097">
    <property type="entry name" value="AKR"/>
    <property type="match status" value="1"/>
</dbReference>
<evidence type="ECO:0000259" key="7">
    <source>
        <dbReference type="Pfam" id="PF00248"/>
    </source>
</evidence>
<feature type="site" description="Lowers pKa of active site Tyr" evidence="6">
    <location>
        <position position="81"/>
    </location>
</feature>
<protein>
    <recommendedName>
        <fullName evidence="7">NADP-dependent oxidoreductase domain-containing protein</fullName>
    </recommendedName>
</protein>
<keyword evidence="2" id="KW-0521">NADP</keyword>
<organism evidence="8 9">
    <name type="scientific">Psylliodes chrysocephalus</name>
    <dbReference type="NCBI Taxonomy" id="3402493"/>
    <lineage>
        <taxon>Eukaryota</taxon>
        <taxon>Metazoa</taxon>
        <taxon>Ecdysozoa</taxon>
        <taxon>Arthropoda</taxon>
        <taxon>Hexapoda</taxon>
        <taxon>Insecta</taxon>
        <taxon>Pterygota</taxon>
        <taxon>Neoptera</taxon>
        <taxon>Endopterygota</taxon>
        <taxon>Coleoptera</taxon>
        <taxon>Polyphaga</taxon>
        <taxon>Cucujiformia</taxon>
        <taxon>Chrysomeloidea</taxon>
        <taxon>Chrysomelidae</taxon>
        <taxon>Galerucinae</taxon>
        <taxon>Alticini</taxon>
        <taxon>Psylliodes</taxon>
    </lineage>
</organism>
<dbReference type="InterPro" id="IPR023210">
    <property type="entry name" value="NADP_OxRdtase_dom"/>
</dbReference>
<dbReference type="SUPFAM" id="SSF51430">
    <property type="entry name" value="NAD(P)-linked oxidoreductase"/>
    <property type="match status" value="1"/>
</dbReference>
<comment type="similarity">
    <text evidence="1">Belongs to the aldo/keto reductase family.</text>
</comment>
<evidence type="ECO:0000256" key="6">
    <source>
        <dbReference type="PIRSR" id="PIRSR000097-3"/>
    </source>
</evidence>
<keyword evidence="9" id="KW-1185">Reference proteome</keyword>
<evidence type="ECO:0000313" key="9">
    <source>
        <dbReference type="Proteomes" id="UP001153636"/>
    </source>
</evidence>
<dbReference type="Pfam" id="PF00248">
    <property type="entry name" value="Aldo_ket_red"/>
    <property type="match status" value="1"/>
</dbReference>
<dbReference type="InterPro" id="IPR020471">
    <property type="entry name" value="AKR"/>
</dbReference>
<feature type="binding site" evidence="5">
    <location>
        <position position="114"/>
    </location>
    <ligand>
        <name>substrate</name>
    </ligand>
</feature>
<proteinExistence type="inferred from homology"/>
<dbReference type="GO" id="GO:0016491">
    <property type="term" value="F:oxidoreductase activity"/>
    <property type="evidence" value="ECO:0007669"/>
    <property type="project" value="UniProtKB-KW"/>
</dbReference>
<dbReference type="PROSITE" id="PS00798">
    <property type="entry name" value="ALDOKETO_REDUCTASE_1"/>
    <property type="match status" value="1"/>
</dbReference>
<dbReference type="Proteomes" id="UP001153636">
    <property type="component" value="Chromosome 11"/>
</dbReference>
<dbReference type="PRINTS" id="PR00069">
    <property type="entry name" value="ALDKETRDTASE"/>
</dbReference>
<dbReference type="AlphaFoldDB" id="A0A9P0G968"/>
<keyword evidence="3" id="KW-0560">Oxidoreductase</keyword>
<dbReference type="InterPro" id="IPR036812">
    <property type="entry name" value="NAD(P)_OxRdtase_dom_sf"/>
</dbReference>
<dbReference type="PROSITE" id="PS00062">
    <property type="entry name" value="ALDOKETO_REDUCTASE_2"/>
    <property type="match status" value="1"/>
</dbReference>
<evidence type="ECO:0000313" key="8">
    <source>
        <dbReference type="EMBL" id="CAH1101257.1"/>
    </source>
</evidence>
<evidence type="ECO:0000256" key="4">
    <source>
        <dbReference type="PIRSR" id="PIRSR000097-1"/>
    </source>
</evidence>
<dbReference type="OrthoDB" id="416253at2759"/>
<feature type="active site" description="Proton donor" evidence="4">
    <location>
        <position position="52"/>
    </location>
</feature>
<dbReference type="Gene3D" id="3.20.20.100">
    <property type="entry name" value="NADP-dependent oxidoreductase domain"/>
    <property type="match status" value="1"/>
</dbReference>
<dbReference type="PROSITE" id="PS00063">
    <property type="entry name" value="ALDOKETO_REDUCTASE_3"/>
    <property type="match status" value="1"/>
</dbReference>
<dbReference type="InterPro" id="IPR018170">
    <property type="entry name" value="Aldo/ket_reductase_CS"/>
</dbReference>
<reference evidence="8" key="1">
    <citation type="submission" date="2022-01" db="EMBL/GenBank/DDBJ databases">
        <authorList>
            <person name="King R."/>
        </authorList>
    </citation>
    <scope>NUCLEOTIDE SEQUENCE</scope>
</reference>
<dbReference type="EMBL" id="OV651823">
    <property type="protein sequence ID" value="CAH1101257.1"/>
    <property type="molecule type" value="Genomic_DNA"/>
</dbReference>
<gene>
    <name evidence="8" type="ORF">PSYICH_LOCUS2751</name>
</gene>
<dbReference type="PANTHER" id="PTHR11732">
    <property type="entry name" value="ALDO/KETO REDUCTASE"/>
    <property type="match status" value="1"/>
</dbReference>
<feature type="domain" description="NADP-dependent oxidoreductase" evidence="7">
    <location>
        <begin position="18"/>
        <end position="298"/>
    </location>
</feature>
<evidence type="ECO:0000256" key="1">
    <source>
        <dbReference type="ARBA" id="ARBA00007905"/>
    </source>
</evidence>